<keyword evidence="3" id="KW-1185">Reference proteome</keyword>
<dbReference type="InterPro" id="IPR042401">
    <property type="entry name" value="SPMAP2-like"/>
</dbReference>
<gene>
    <name evidence="4" type="primary">Theg</name>
</gene>
<dbReference type="RefSeq" id="XP_021100766.1">
    <property type="nucleotide sequence ID" value="XM_021245107.1"/>
</dbReference>
<dbReference type="CTD" id="51298"/>
<keyword evidence="1" id="KW-0677">Repeat</keyword>
<feature type="region of interest" description="Disordered" evidence="2">
    <location>
        <begin position="1"/>
        <end position="49"/>
    </location>
</feature>
<evidence type="ECO:0000256" key="2">
    <source>
        <dbReference type="SAM" id="MobiDB-lite"/>
    </source>
</evidence>
<dbReference type="InterPro" id="IPR006623">
    <property type="entry name" value="THEG"/>
</dbReference>
<evidence type="ECO:0000256" key="1">
    <source>
        <dbReference type="ARBA" id="ARBA00022737"/>
    </source>
</evidence>
<dbReference type="GeneID" id="101724875"/>
<feature type="compositionally biased region" description="Basic residues" evidence="2">
    <location>
        <begin position="91"/>
        <end position="107"/>
    </location>
</feature>
<dbReference type="GO" id="GO:0007283">
    <property type="term" value="P:spermatogenesis"/>
    <property type="evidence" value="ECO:0007669"/>
    <property type="project" value="TreeGrafter"/>
</dbReference>
<feature type="region of interest" description="Disordered" evidence="2">
    <location>
        <begin position="87"/>
        <end position="107"/>
    </location>
</feature>
<accession>A0AAX6RU34</accession>
<protein>
    <submittedName>
        <fullName evidence="4">Testicular haploid expressed gene protein isoform X1</fullName>
    </submittedName>
</protein>
<reference evidence="4" key="1">
    <citation type="submission" date="2025-08" db="UniProtKB">
        <authorList>
            <consortium name="RefSeq"/>
        </authorList>
    </citation>
    <scope>IDENTIFICATION</scope>
</reference>
<name>A0AAX6RU34_HETGA</name>
<dbReference type="PANTHER" id="PTHR15901">
    <property type="entry name" value="TESTICULAR HAPLOID EXPRESSED GENE PROTEIN"/>
    <property type="match status" value="1"/>
</dbReference>
<dbReference type="Proteomes" id="UP000694906">
    <property type="component" value="Unplaced"/>
</dbReference>
<evidence type="ECO:0000313" key="4">
    <source>
        <dbReference type="RefSeq" id="XP_021100766.1"/>
    </source>
</evidence>
<evidence type="ECO:0000313" key="3">
    <source>
        <dbReference type="Proteomes" id="UP000694906"/>
    </source>
</evidence>
<dbReference type="Pfam" id="PF14912">
    <property type="entry name" value="THEG"/>
    <property type="match status" value="3"/>
</dbReference>
<proteinExistence type="predicted"/>
<organism evidence="3 4">
    <name type="scientific">Heterocephalus glaber</name>
    <name type="common">Naked mole rat</name>
    <dbReference type="NCBI Taxonomy" id="10181"/>
    <lineage>
        <taxon>Eukaryota</taxon>
        <taxon>Metazoa</taxon>
        <taxon>Chordata</taxon>
        <taxon>Craniata</taxon>
        <taxon>Vertebrata</taxon>
        <taxon>Euteleostomi</taxon>
        <taxon>Mammalia</taxon>
        <taxon>Eutheria</taxon>
        <taxon>Euarchontoglires</taxon>
        <taxon>Glires</taxon>
        <taxon>Rodentia</taxon>
        <taxon>Hystricomorpha</taxon>
        <taxon>Bathyergidae</taxon>
        <taxon>Heterocephalus</taxon>
    </lineage>
</organism>
<dbReference type="AlphaFoldDB" id="A0AAX6RU34"/>
<sequence>MGERWQSLRQTHLVPEAGGRSEEEPENGEQHGQQNTEAMPGPRDPEEEASLWEVAGEWHLGALDPKEVLVEPELALDQDLEADITMSRLSVTKRRPNTPTARGRRRQRLQELAKPKTDWWVVRDRLGYCCKGFVWIFSRRNDLPFCLYWPSVYWTKRFLEDTTLSVTVPAVSLRLEELARPRRLYLEYFNSCSFPCPRNGCRAKPWHAQGLPFPHSRLGWLSTVATPRASPLWPVPRPTLEYCVSGRLKELATPRVRNNIWSINMSEVSRVSRAAQMAVPSSRILQLAKPRAPATLSAEWDPMPKPKPYVSDYSRLLQLALPKAQSEKCVPDRSPRWEVLDITKKAVASPRIVSLAQPRVRKGLSEGYNPSYISPASLVARASPRLYELATPKSITKKV</sequence>
<dbReference type="SMART" id="SM00705">
    <property type="entry name" value="THEG"/>
    <property type="match status" value="7"/>
</dbReference>
<dbReference type="PANTHER" id="PTHR15901:SF16">
    <property type="entry name" value="TESTICULAR HAPLOID EXPRESSED GENE PROTEIN"/>
    <property type="match status" value="1"/>
</dbReference>